<reference evidence="3" key="1">
    <citation type="submission" date="2023-06" db="EMBL/GenBank/DDBJ databases">
        <title>Genomic Diversity of Vibrio spp. and Metagenomic Analysis of Pathogens in Florida Gulf Coastal Waters Following Hurricane Ian.</title>
        <authorList>
            <person name="Brumfield K.D."/>
        </authorList>
    </citation>
    <scope>NUCLEOTIDE SEQUENCE</scope>
    <source>
        <strain evidence="3">WBS2B-138</strain>
    </source>
</reference>
<dbReference type="AlphaFoldDB" id="A0AAW8Q514"/>
<feature type="chain" id="PRO_5043712486" evidence="2">
    <location>
        <begin position="22"/>
        <end position="165"/>
    </location>
</feature>
<keyword evidence="2" id="KW-0732">Signal</keyword>
<dbReference type="InterPro" id="IPR005658">
    <property type="entry name" value="Prot_inh_ecotin"/>
</dbReference>
<dbReference type="RefSeq" id="WP_311020470.1">
    <property type="nucleotide sequence ID" value="NZ_JAUHGG010000003.1"/>
</dbReference>
<sequence>MTIKLIALVASASIFSFSASASDVIHEIGESPLKLEHKNIKMYKEAPNGFVRQVVTLSPLENEHDAKIELMFKKPIMADCNVRGWFGKLTEEPVKGWGYNTYTLDDKIPMASTMMFCNEEPELEMLYSQPQDLMRYNSRLPIVVYTPSGVEMDVRVWQPTSTKEQ</sequence>
<feature type="signal peptide" evidence="2">
    <location>
        <begin position="1"/>
        <end position="21"/>
    </location>
</feature>
<dbReference type="InterPro" id="IPR036198">
    <property type="entry name" value="Ecotin_sf"/>
</dbReference>
<protein>
    <submittedName>
        <fullName evidence="3">Ecotin family protein</fullName>
    </submittedName>
</protein>
<accession>A0AAW8Q514</accession>
<dbReference type="Gene3D" id="2.60.40.550">
    <property type="entry name" value="Ecotin"/>
    <property type="match status" value="1"/>
</dbReference>
<comment type="caution">
    <text evidence="3">The sequence shown here is derived from an EMBL/GenBank/DDBJ whole genome shotgun (WGS) entry which is preliminary data.</text>
</comment>
<gene>
    <name evidence="3" type="ORF">QX249_12895</name>
</gene>
<evidence type="ECO:0000313" key="3">
    <source>
        <dbReference type="EMBL" id="MDS1821563.1"/>
    </source>
</evidence>
<dbReference type="Proteomes" id="UP001253193">
    <property type="component" value="Unassembled WGS sequence"/>
</dbReference>
<evidence type="ECO:0000256" key="2">
    <source>
        <dbReference type="SAM" id="SignalP"/>
    </source>
</evidence>
<evidence type="ECO:0000313" key="4">
    <source>
        <dbReference type="Proteomes" id="UP001253193"/>
    </source>
</evidence>
<evidence type="ECO:0000256" key="1">
    <source>
        <dbReference type="ARBA" id="ARBA00010558"/>
    </source>
</evidence>
<name>A0AAW8Q514_VIBPH</name>
<proteinExistence type="inferred from homology"/>
<dbReference type="PANTHER" id="PTHR35890:SF3">
    <property type="entry name" value="ECOTIN"/>
    <property type="match status" value="1"/>
</dbReference>
<dbReference type="EMBL" id="JAUHGG010000003">
    <property type="protein sequence ID" value="MDS1821563.1"/>
    <property type="molecule type" value="Genomic_DNA"/>
</dbReference>
<dbReference type="PANTHER" id="PTHR35890">
    <property type="match status" value="1"/>
</dbReference>
<dbReference type="SUPFAM" id="SSF49772">
    <property type="entry name" value="Ecotin, trypsin inhibitor"/>
    <property type="match status" value="1"/>
</dbReference>
<dbReference type="GO" id="GO:0004867">
    <property type="term" value="F:serine-type endopeptidase inhibitor activity"/>
    <property type="evidence" value="ECO:0007669"/>
    <property type="project" value="InterPro"/>
</dbReference>
<organism evidence="3 4">
    <name type="scientific">Vibrio parahaemolyticus</name>
    <dbReference type="NCBI Taxonomy" id="670"/>
    <lineage>
        <taxon>Bacteria</taxon>
        <taxon>Pseudomonadati</taxon>
        <taxon>Pseudomonadota</taxon>
        <taxon>Gammaproteobacteria</taxon>
        <taxon>Vibrionales</taxon>
        <taxon>Vibrionaceae</taxon>
        <taxon>Vibrio</taxon>
    </lineage>
</organism>
<comment type="similarity">
    <text evidence="1">Belongs to the protease inhibitor I11 (ecotin) family.</text>
</comment>
<dbReference type="Pfam" id="PF03974">
    <property type="entry name" value="Ecotin"/>
    <property type="match status" value="1"/>
</dbReference>